<evidence type="ECO:0000256" key="12">
    <source>
        <dbReference type="HAMAP-Rule" id="MF_01014"/>
    </source>
</evidence>
<evidence type="ECO:0000256" key="10">
    <source>
        <dbReference type="ARBA" id="ARBA00023235"/>
    </source>
</evidence>
<dbReference type="FunFam" id="3.20.20.70:FF:000009">
    <property type="entry name" value="1-(5-phosphoribosyl)-5-[(5-phosphoribosylamino)methylideneamino] imidazole-4-carboxamide isomerase"/>
    <property type="match status" value="1"/>
</dbReference>
<dbReference type="EC" id="5.3.1.16" evidence="5 12"/>
<dbReference type="SUPFAM" id="SSF51366">
    <property type="entry name" value="Ribulose-phoshate binding barrel"/>
    <property type="match status" value="1"/>
</dbReference>
<evidence type="ECO:0000256" key="8">
    <source>
        <dbReference type="ARBA" id="ARBA00022605"/>
    </source>
</evidence>
<dbReference type="PANTHER" id="PTHR43090">
    <property type="entry name" value="1-(5-PHOSPHORIBOSYL)-5-[(5-PHOSPHORIBOSYLAMINO)METHYLIDENEAMINO] IMIDAZOLE-4-CARBOXAMIDE ISOMERASE"/>
    <property type="match status" value="1"/>
</dbReference>
<protein>
    <recommendedName>
        <fullName evidence="6 12">1-(5-phosphoribosyl)-5-[(5-phosphoribosylamino)methylideneamino] imidazole-4-carboxamide isomerase</fullName>
        <ecNumber evidence="5 12">5.3.1.16</ecNumber>
    </recommendedName>
    <alternativeName>
        <fullName evidence="11 12">Phosphoribosylformimino-5-aminoimidazole carboxamide ribotide isomerase</fullName>
    </alternativeName>
</protein>
<proteinExistence type="inferred from homology"/>
<dbReference type="GO" id="GO:0005737">
    <property type="term" value="C:cytoplasm"/>
    <property type="evidence" value="ECO:0007669"/>
    <property type="project" value="UniProtKB-SubCell"/>
</dbReference>
<comment type="similarity">
    <text evidence="4 12 13">Belongs to the HisA/HisF family.</text>
</comment>
<organism evidence="15">
    <name type="scientific">uncultured Solirubrobacterales bacterium</name>
    <dbReference type="NCBI Taxonomy" id="768556"/>
    <lineage>
        <taxon>Bacteria</taxon>
        <taxon>Bacillati</taxon>
        <taxon>Actinomycetota</taxon>
        <taxon>Thermoleophilia</taxon>
        <taxon>Solirubrobacterales</taxon>
        <taxon>environmental samples</taxon>
    </lineage>
</organism>
<dbReference type="CDD" id="cd04732">
    <property type="entry name" value="HisA"/>
    <property type="match status" value="1"/>
</dbReference>
<dbReference type="InterPro" id="IPR044524">
    <property type="entry name" value="Isoase_HisA-like"/>
</dbReference>
<evidence type="ECO:0000256" key="2">
    <source>
        <dbReference type="ARBA" id="ARBA00004496"/>
    </source>
</evidence>
<comment type="pathway">
    <text evidence="3 12 14">Amino-acid biosynthesis; L-histidine biosynthesis; L-histidine from 5-phospho-alpha-D-ribose 1-diphosphate: step 4/9.</text>
</comment>
<dbReference type="AlphaFoldDB" id="A0A6J4RVK2"/>
<reference evidence="15" key="1">
    <citation type="submission" date="2020-02" db="EMBL/GenBank/DDBJ databases">
        <authorList>
            <person name="Meier V. D."/>
        </authorList>
    </citation>
    <scope>NUCLEOTIDE SEQUENCE</scope>
    <source>
        <strain evidence="15">AVDCRST_MAG45</strain>
    </source>
</reference>
<keyword evidence="7 12" id="KW-0963">Cytoplasm</keyword>
<dbReference type="GO" id="GO:0000105">
    <property type="term" value="P:L-histidine biosynthetic process"/>
    <property type="evidence" value="ECO:0007669"/>
    <property type="project" value="UniProtKB-UniRule"/>
</dbReference>
<dbReference type="GO" id="GO:0003949">
    <property type="term" value="F:1-(5-phosphoribosyl)-5-[(5-phosphoribosylamino)methylideneamino]imidazole-4-carboxamide isomerase activity"/>
    <property type="evidence" value="ECO:0007669"/>
    <property type="project" value="UniProtKB-UniRule"/>
</dbReference>
<evidence type="ECO:0000256" key="7">
    <source>
        <dbReference type="ARBA" id="ARBA00022490"/>
    </source>
</evidence>
<evidence type="ECO:0000256" key="14">
    <source>
        <dbReference type="RuleBase" id="RU003658"/>
    </source>
</evidence>
<gene>
    <name evidence="12" type="primary">hisA</name>
    <name evidence="15" type="ORF">AVDCRST_MAG45-16</name>
</gene>
<evidence type="ECO:0000256" key="13">
    <source>
        <dbReference type="RuleBase" id="RU003657"/>
    </source>
</evidence>
<evidence type="ECO:0000256" key="5">
    <source>
        <dbReference type="ARBA" id="ARBA00012550"/>
    </source>
</evidence>
<feature type="active site" description="Proton donor" evidence="12">
    <location>
        <position position="130"/>
    </location>
</feature>
<dbReference type="InterPro" id="IPR006063">
    <property type="entry name" value="HisA_bact_arch"/>
</dbReference>
<dbReference type="PANTHER" id="PTHR43090:SF2">
    <property type="entry name" value="1-(5-PHOSPHORIBOSYL)-5-[(5-PHOSPHORIBOSYLAMINO)METHYLIDENEAMINO] IMIDAZOLE-4-CARBOXAMIDE ISOMERASE"/>
    <property type="match status" value="1"/>
</dbReference>
<dbReference type="InterPro" id="IPR011060">
    <property type="entry name" value="RibuloseP-bd_barrel"/>
</dbReference>
<dbReference type="GO" id="GO:0000162">
    <property type="term" value="P:L-tryptophan biosynthetic process"/>
    <property type="evidence" value="ECO:0007669"/>
    <property type="project" value="TreeGrafter"/>
</dbReference>
<comment type="subcellular location">
    <subcellularLocation>
        <location evidence="2 12 14">Cytoplasm</location>
    </subcellularLocation>
</comment>
<dbReference type="Pfam" id="PF00977">
    <property type="entry name" value="His_biosynth"/>
    <property type="match status" value="1"/>
</dbReference>
<dbReference type="InterPro" id="IPR013785">
    <property type="entry name" value="Aldolase_TIM"/>
</dbReference>
<accession>A0A6J4RVK2</accession>
<sequence length="244" mass="25571">MILFPAVDIRGGRAVRLHLGHFDEETVYADSPLEAARAWVDAGARHLHVVDLDGARSGAPEHLDQLRAMAGELDTAIQYGGGLRTLDAVRGALEAGAGRVVLGTAALRDEALLDSALALAGAERVVVAVDVRGGRVSVAGWTEATELAPEDLVARLERRGARIFAYTNADHDGTLAGPDLDGLRRVAEATGARVIASGGISSLADLEAVRALGLDNVEGVIAGKALYERRFSVAEARGVLEQTR</sequence>
<feature type="active site" description="Proton acceptor" evidence="12">
    <location>
        <position position="8"/>
    </location>
</feature>
<dbReference type="InterPro" id="IPR006062">
    <property type="entry name" value="His_biosynth"/>
</dbReference>
<name>A0A6J4RVK2_9ACTN</name>
<evidence type="ECO:0000256" key="3">
    <source>
        <dbReference type="ARBA" id="ARBA00005133"/>
    </source>
</evidence>
<dbReference type="NCBIfam" id="TIGR00007">
    <property type="entry name" value="1-(5-phosphoribosyl)-5-[(5-phosphoribosylamino)methylideneamino]imidazole-4-carboxamide isomerase"/>
    <property type="match status" value="1"/>
</dbReference>
<evidence type="ECO:0000256" key="9">
    <source>
        <dbReference type="ARBA" id="ARBA00023102"/>
    </source>
</evidence>
<keyword evidence="8 12" id="KW-0028">Amino-acid biosynthesis</keyword>
<comment type="catalytic activity">
    <reaction evidence="1 12 14">
        <text>1-(5-phospho-beta-D-ribosyl)-5-[(5-phospho-beta-D-ribosylamino)methylideneamino]imidazole-4-carboxamide = 5-[(5-phospho-1-deoxy-D-ribulos-1-ylimino)methylamino]-1-(5-phospho-beta-D-ribosyl)imidazole-4-carboxamide</text>
        <dbReference type="Rhea" id="RHEA:15469"/>
        <dbReference type="ChEBI" id="CHEBI:58435"/>
        <dbReference type="ChEBI" id="CHEBI:58525"/>
        <dbReference type="EC" id="5.3.1.16"/>
    </reaction>
</comment>
<keyword evidence="10 12" id="KW-0413">Isomerase</keyword>
<evidence type="ECO:0000256" key="11">
    <source>
        <dbReference type="ARBA" id="ARBA00030547"/>
    </source>
</evidence>
<evidence type="ECO:0000256" key="6">
    <source>
        <dbReference type="ARBA" id="ARBA00018464"/>
    </source>
</evidence>
<dbReference type="EMBL" id="CADCVU010000002">
    <property type="protein sequence ID" value="CAA9478740.1"/>
    <property type="molecule type" value="Genomic_DNA"/>
</dbReference>
<evidence type="ECO:0000256" key="4">
    <source>
        <dbReference type="ARBA" id="ARBA00009667"/>
    </source>
</evidence>
<evidence type="ECO:0000256" key="1">
    <source>
        <dbReference type="ARBA" id="ARBA00000901"/>
    </source>
</evidence>
<dbReference type="Gene3D" id="3.20.20.70">
    <property type="entry name" value="Aldolase class I"/>
    <property type="match status" value="1"/>
</dbReference>
<evidence type="ECO:0000313" key="15">
    <source>
        <dbReference type="EMBL" id="CAA9478740.1"/>
    </source>
</evidence>
<dbReference type="InterPro" id="IPR023016">
    <property type="entry name" value="HisA/PriA"/>
</dbReference>
<keyword evidence="9 12" id="KW-0368">Histidine biosynthesis</keyword>
<dbReference type="HAMAP" id="MF_01014">
    <property type="entry name" value="HisA"/>
    <property type="match status" value="1"/>
</dbReference>
<dbReference type="UniPathway" id="UPA00031">
    <property type="reaction ID" value="UER00009"/>
</dbReference>